<sequence>MACLDVLNGTTPQSGDLIDAATIFSCTCGNGAYRGLKVGTDAQEEGDNFGKFCRN</sequence>
<proteinExistence type="predicted"/>
<evidence type="ECO:0000313" key="2">
    <source>
        <dbReference type="Proteomes" id="UP000736787"/>
    </source>
</evidence>
<comment type="caution">
    <text evidence="1">The sequence shown here is derived from an EMBL/GenBank/DDBJ whole genome shotgun (WGS) entry which is preliminary data.</text>
</comment>
<reference evidence="1" key="1">
    <citation type="submission" date="2018-10" db="EMBL/GenBank/DDBJ databases">
        <title>Effector identification in a new, highly contiguous assembly of the strawberry crown rot pathogen Phytophthora cactorum.</title>
        <authorList>
            <person name="Armitage A.D."/>
            <person name="Nellist C.F."/>
            <person name="Bates H."/>
            <person name="Vickerstaff R.J."/>
            <person name="Harrison R.J."/>
        </authorList>
    </citation>
    <scope>NUCLEOTIDE SEQUENCE</scope>
    <source>
        <strain evidence="1">4040</strain>
    </source>
</reference>
<organism evidence="1 2">
    <name type="scientific">Phytophthora cactorum</name>
    <dbReference type="NCBI Taxonomy" id="29920"/>
    <lineage>
        <taxon>Eukaryota</taxon>
        <taxon>Sar</taxon>
        <taxon>Stramenopiles</taxon>
        <taxon>Oomycota</taxon>
        <taxon>Peronosporomycetes</taxon>
        <taxon>Peronosporales</taxon>
        <taxon>Peronosporaceae</taxon>
        <taxon>Phytophthora</taxon>
    </lineage>
</organism>
<dbReference type="Proteomes" id="UP000736787">
    <property type="component" value="Unassembled WGS sequence"/>
</dbReference>
<name>A0A8T1AP83_9STRA</name>
<evidence type="ECO:0000313" key="1">
    <source>
        <dbReference type="EMBL" id="KAG2885755.1"/>
    </source>
</evidence>
<dbReference type="AlphaFoldDB" id="A0A8T1AP83"/>
<protein>
    <submittedName>
        <fullName evidence="1">Uncharacterized protein</fullName>
    </submittedName>
</protein>
<gene>
    <name evidence="1" type="ORF">PC117_g25525</name>
</gene>
<accession>A0A8T1AP83</accession>
<dbReference type="EMBL" id="RCMK01002007">
    <property type="protein sequence ID" value="KAG2885755.1"/>
    <property type="molecule type" value="Genomic_DNA"/>
</dbReference>